<evidence type="ECO:0000313" key="2">
    <source>
        <dbReference type="EMBL" id="AWM78289.1"/>
    </source>
</evidence>
<dbReference type="InterPro" id="IPR008912">
    <property type="entry name" value="Uncharacterised_CoxE"/>
</dbReference>
<dbReference type="PANTHER" id="PTHR39338:SF5">
    <property type="entry name" value="BLR6139 PROTEIN"/>
    <property type="match status" value="1"/>
</dbReference>
<dbReference type="KEGG" id="phb:HYN04_11310"/>
<sequence length="471" mass="51437">MERTLTRYIRALRSAGAGVSTTEAMDAARTVDVVGWEDRGVLKTALGTVLAKSVEEKAIHEQLFELYFSREAASAAAAEGQPGEGGDPDTGRPGDGEAGADPQSGDAEGGEGGEGGDPVEALSALAQGKNPGQLAMALERAAAAAGVDEIRFATQSGYFVRKMMEQMGVEALEARLMEALSRRTPEGEAEAEGLIGTRSALQKQARAFVEARFEIYGKSAQDAFMNEILAERSFGALGRSDTERMRALVERMAKRLAVRHARRRKVKDRGRLDVRRTLRANAGHDGVPFDIIWKIRRKDRPKIVAVCDVSGSVAQYVRFLLLFLHALKEKVTDLETFAFSAHLADVSRPLETLPFETAMRAIVDEVGSGGTDYGAAFLELDRDFGEVIDRRTTVLVLGDGRSNYSNPRLDVFKQIADQAKRLVWLCPEPATNWGSGDSCLLEYRPFCTLLTHCSTVTDLERALDEILMAYD</sequence>
<dbReference type="RefSeq" id="WP_110450855.1">
    <property type="nucleotide sequence ID" value="NZ_CP029479.1"/>
</dbReference>
<dbReference type="PANTHER" id="PTHR39338">
    <property type="entry name" value="BLL5662 PROTEIN-RELATED"/>
    <property type="match status" value="1"/>
</dbReference>
<keyword evidence="3" id="KW-1185">Reference proteome</keyword>
<dbReference type="SUPFAM" id="SSF53300">
    <property type="entry name" value="vWA-like"/>
    <property type="match status" value="1"/>
</dbReference>
<dbReference type="PIRSF" id="PIRSF010256">
    <property type="entry name" value="CoxE_vWa"/>
    <property type="match status" value="1"/>
</dbReference>
<gene>
    <name evidence="2" type="ORF">HYN04_11310</name>
</gene>
<name>A0A2Z3HZU7_9CAUL</name>
<accession>A0A2Z3HZU7</accession>
<reference evidence="3" key="1">
    <citation type="submission" date="2018-05" db="EMBL/GenBank/DDBJ databases">
        <title>Genome sequencing of Phenylobacterium sp. HYN0004.</title>
        <authorList>
            <person name="Yi H."/>
            <person name="Baek C."/>
        </authorList>
    </citation>
    <scope>NUCLEOTIDE SEQUENCE [LARGE SCALE GENOMIC DNA]</scope>
    <source>
        <strain evidence="3">HYN0004</strain>
    </source>
</reference>
<feature type="region of interest" description="Disordered" evidence="1">
    <location>
        <begin position="75"/>
        <end position="119"/>
    </location>
</feature>
<dbReference type="OrthoDB" id="9790469at2"/>
<dbReference type="InterPro" id="IPR036465">
    <property type="entry name" value="vWFA_dom_sf"/>
</dbReference>
<evidence type="ECO:0000313" key="3">
    <source>
        <dbReference type="Proteomes" id="UP000247763"/>
    </source>
</evidence>
<dbReference type="Gene3D" id="3.40.50.410">
    <property type="entry name" value="von Willebrand factor, type A domain"/>
    <property type="match status" value="1"/>
</dbReference>
<dbReference type="Pfam" id="PF05762">
    <property type="entry name" value="VWA_CoxE"/>
    <property type="match status" value="1"/>
</dbReference>
<dbReference type="EMBL" id="CP029479">
    <property type="protein sequence ID" value="AWM78289.1"/>
    <property type="molecule type" value="Genomic_DNA"/>
</dbReference>
<dbReference type="Proteomes" id="UP000247763">
    <property type="component" value="Chromosome"/>
</dbReference>
<evidence type="ECO:0000256" key="1">
    <source>
        <dbReference type="SAM" id="MobiDB-lite"/>
    </source>
</evidence>
<proteinExistence type="predicted"/>
<protein>
    <submittedName>
        <fullName evidence="2">VWA containing CoxE family protein</fullName>
    </submittedName>
</protein>
<organism evidence="2 3">
    <name type="scientific">Phenylobacterium parvum</name>
    <dbReference type="NCBI Taxonomy" id="2201350"/>
    <lineage>
        <taxon>Bacteria</taxon>
        <taxon>Pseudomonadati</taxon>
        <taxon>Pseudomonadota</taxon>
        <taxon>Alphaproteobacteria</taxon>
        <taxon>Caulobacterales</taxon>
        <taxon>Caulobacteraceae</taxon>
        <taxon>Phenylobacterium</taxon>
    </lineage>
</organism>
<dbReference type="InterPro" id="IPR011195">
    <property type="entry name" value="UCP010256"/>
</dbReference>
<dbReference type="AlphaFoldDB" id="A0A2Z3HZU7"/>